<evidence type="ECO:0000256" key="2">
    <source>
        <dbReference type="ARBA" id="ARBA00022438"/>
    </source>
</evidence>
<evidence type="ECO:0000256" key="1">
    <source>
        <dbReference type="ARBA" id="ARBA00009528"/>
    </source>
</evidence>
<evidence type="ECO:0000259" key="5">
    <source>
        <dbReference type="Pfam" id="PF00883"/>
    </source>
</evidence>
<protein>
    <submittedName>
        <fullName evidence="6">Cytosol aminopeptidase</fullName>
    </submittedName>
</protein>
<dbReference type="GO" id="GO:0070006">
    <property type="term" value="F:metalloaminopeptidase activity"/>
    <property type="evidence" value="ECO:0007669"/>
    <property type="project" value="InterPro"/>
</dbReference>
<accession>L5K7Z8</accession>
<dbReference type="EMBL" id="KB030960">
    <property type="protein sequence ID" value="ELK07487.1"/>
    <property type="molecule type" value="Genomic_DNA"/>
</dbReference>
<keyword evidence="2 6" id="KW-0031">Aminopeptidase</keyword>
<organism evidence="6 7">
    <name type="scientific">Pteropus alecto</name>
    <name type="common">Black flying fox</name>
    <dbReference type="NCBI Taxonomy" id="9402"/>
    <lineage>
        <taxon>Eukaryota</taxon>
        <taxon>Metazoa</taxon>
        <taxon>Chordata</taxon>
        <taxon>Craniata</taxon>
        <taxon>Vertebrata</taxon>
        <taxon>Euteleostomi</taxon>
        <taxon>Mammalia</taxon>
        <taxon>Eutheria</taxon>
        <taxon>Laurasiatheria</taxon>
        <taxon>Chiroptera</taxon>
        <taxon>Yinpterochiroptera</taxon>
        <taxon>Pteropodoidea</taxon>
        <taxon>Pteropodidae</taxon>
        <taxon>Pteropodinae</taxon>
        <taxon>Pteropus</taxon>
    </lineage>
</organism>
<dbReference type="PANTHER" id="PTHR11963:SF23">
    <property type="entry name" value="CYTOSOL AMINOPEPTIDASE"/>
    <property type="match status" value="1"/>
</dbReference>
<keyword evidence="4" id="KW-0378">Hydrolase</keyword>
<dbReference type="GO" id="GO:0005737">
    <property type="term" value="C:cytoplasm"/>
    <property type="evidence" value="ECO:0007669"/>
    <property type="project" value="InterPro"/>
</dbReference>
<evidence type="ECO:0000256" key="4">
    <source>
        <dbReference type="ARBA" id="ARBA00022801"/>
    </source>
</evidence>
<proteinExistence type="inferred from homology"/>
<name>L5K7Z8_PTEAL</name>
<dbReference type="AlphaFoldDB" id="L5K7Z8"/>
<dbReference type="Proteomes" id="UP000010552">
    <property type="component" value="Unassembled WGS sequence"/>
</dbReference>
<dbReference type="InterPro" id="IPR000819">
    <property type="entry name" value="Peptidase_M17_C"/>
</dbReference>
<evidence type="ECO:0000313" key="7">
    <source>
        <dbReference type="Proteomes" id="UP000010552"/>
    </source>
</evidence>
<feature type="domain" description="Cytosol aminopeptidase" evidence="5">
    <location>
        <begin position="1"/>
        <end position="104"/>
    </location>
</feature>
<dbReference type="MEROPS" id="M17.001"/>
<dbReference type="STRING" id="9402.L5K7Z8"/>
<evidence type="ECO:0000256" key="3">
    <source>
        <dbReference type="ARBA" id="ARBA00022670"/>
    </source>
</evidence>
<dbReference type="Pfam" id="PF00883">
    <property type="entry name" value="Peptidase_M17"/>
    <property type="match status" value="2"/>
</dbReference>
<keyword evidence="3" id="KW-0645">Protease</keyword>
<dbReference type="PANTHER" id="PTHR11963">
    <property type="entry name" value="LEUCINE AMINOPEPTIDASE-RELATED"/>
    <property type="match status" value="1"/>
</dbReference>
<dbReference type="Gene3D" id="3.40.630.10">
    <property type="entry name" value="Zn peptidases"/>
    <property type="match status" value="2"/>
</dbReference>
<sequence length="180" mass="19474">METPANEVKPIRFAKSIEKNLKGASSKTEVYIRFKSWIEEQEMGSFLSVAKGSSDPSVFLEIHYRGSLDASEPTLVFVEKGITFDSGGISIKPSANMDLMRADVFSHCICSQAQFSHLHTKNGKTIQVDSSDVKGRPILADVLCYAHIFNPKVIINAATLTGAIDIALGSGTTGVFTKSS</sequence>
<keyword evidence="7" id="KW-1185">Reference proteome</keyword>
<dbReference type="InParanoid" id="L5K7Z8"/>
<gene>
    <name evidence="6" type="ORF">PAL_GLEAN10000879</name>
</gene>
<reference evidence="7" key="1">
    <citation type="journal article" date="2013" name="Science">
        <title>Comparative analysis of bat genomes provides insight into the evolution of flight and immunity.</title>
        <authorList>
            <person name="Zhang G."/>
            <person name="Cowled C."/>
            <person name="Shi Z."/>
            <person name="Huang Z."/>
            <person name="Bishop-Lilly K.A."/>
            <person name="Fang X."/>
            <person name="Wynne J.W."/>
            <person name="Xiong Z."/>
            <person name="Baker M.L."/>
            <person name="Zhao W."/>
            <person name="Tachedjian M."/>
            <person name="Zhu Y."/>
            <person name="Zhou P."/>
            <person name="Jiang X."/>
            <person name="Ng J."/>
            <person name="Yang L."/>
            <person name="Wu L."/>
            <person name="Xiao J."/>
            <person name="Feng Y."/>
            <person name="Chen Y."/>
            <person name="Sun X."/>
            <person name="Zhang Y."/>
            <person name="Marsh G.A."/>
            <person name="Crameri G."/>
            <person name="Broder C.C."/>
            <person name="Frey K.G."/>
            <person name="Wang L.F."/>
            <person name="Wang J."/>
        </authorList>
    </citation>
    <scope>NUCLEOTIDE SEQUENCE [LARGE SCALE GENOMIC DNA]</scope>
</reference>
<evidence type="ECO:0000313" key="6">
    <source>
        <dbReference type="EMBL" id="ELK07487.1"/>
    </source>
</evidence>
<dbReference type="GO" id="GO:0006508">
    <property type="term" value="P:proteolysis"/>
    <property type="evidence" value="ECO:0007669"/>
    <property type="project" value="UniProtKB-KW"/>
</dbReference>
<dbReference type="GO" id="GO:0030145">
    <property type="term" value="F:manganese ion binding"/>
    <property type="evidence" value="ECO:0007669"/>
    <property type="project" value="InterPro"/>
</dbReference>
<comment type="similarity">
    <text evidence="1">Belongs to the peptidase M17 family.</text>
</comment>
<feature type="domain" description="Cytosol aminopeptidase" evidence="5">
    <location>
        <begin position="119"/>
        <end position="179"/>
    </location>
</feature>
<dbReference type="InterPro" id="IPR011356">
    <property type="entry name" value="Leucine_aapep/pepB"/>
</dbReference>
<dbReference type="SUPFAM" id="SSF53187">
    <property type="entry name" value="Zn-dependent exopeptidases"/>
    <property type="match status" value="1"/>
</dbReference>